<organism evidence="2 3">
    <name type="scientific">Clostridium bornimense</name>
    <dbReference type="NCBI Taxonomy" id="1216932"/>
    <lineage>
        <taxon>Bacteria</taxon>
        <taxon>Bacillati</taxon>
        <taxon>Bacillota</taxon>
        <taxon>Clostridia</taxon>
        <taxon>Eubacteriales</taxon>
        <taxon>Clostridiaceae</taxon>
        <taxon>Clostridium</taxon>
    </lineage>
</organism>
<evidence type="ECO:0000313" key="2">
    <source>
        <dbReference type="EMBL" id="CDM70003.1"/>
    </source>
</evidence>
<dbReference type="RefSeq" id="WP_044040176.1">
    <property type="nucleotide sequence ID" value="NZ_HG917869.1"/>
</dbReference>
<dbReference type="Proteomes" id="UP000019426">
    <property type="component" value="Chromosome M2/40_rep2"/>
</dbReference>
<keyword evidence="1" id="KW-1133">Transmembrane helix</keyword>
<evidence type="ECO:0000313" key="3">
    <source>
        <dbReference type="Proteomes" id="UP000019426"/>
    </source>
</evidence>
<proteinExistence type="predicted"/>
<dbReference type="InterPro" id="IPR017259">
    <property type="entry name" value="UCP037672"/>
</dbReference>
<feature type="transmembrane region" description="Helical" evidence="1">
    <location>
        <begin position="6"/>
        <end position="28"/>
    </location>
</feature>
<gene>
    <name evidence="2" type="ORF">CM240_2886</name>
</gene>
<evidence type="ECO:0000256" key="1">
    <source>
        <dbReference type="SAM" id="Phobius"/>
    </source>
</evidence>
<feature type="transmembrane region" description="Helical" evidence="1">
    <location>
        <begin position="49"/>
        <end position="69"/>
    </location>
</feature>
<dbReference type="EMBL" id="HG917869">
    <property type="protein sequence ID" value="CDM70003.1"/>
    <property type="molecule type" value="Genomic_DNA"/>
</dbReference>
<feature type="transmembrane region" description="Helical" evidence="1">
    <location>
        <begin position="75"/>
        <end position="94"/>
    </location>
</feature>
<reference evidence="2 3" key="1">
    <citation type="submission" date="2013-11" db="EMBL/GenBank/DDBJ databases">
        <title>Complete genome sequence of Clostridum sp. M2/40.</title>
        <authorList>
            <person name="Wibberg D."/>
            <person name="Puehler A."/>
            <person name="Schlueter A."/>
        </authorList>
    </citation>
    <scope>NUCLEOTIDE SEQUENCE [LARGE SCALE GENOMIC DNA]</scope>
    <source>
        <strain evidence="3">M2/40</strain>
    </source>
</reference>
<name>W6RZW5_9CLOT</name>
<dbReference type="HOGENOM" id="CLU_160574_1_0_9"/>
<sequence>MVGKILMISLFVLIGTMLSLGKGSFLIAGFNTMSKEEKEKYDVKAMCKFMGKLMFVIAFSISLFVLSDILMMKILLNIGVTIIIGSVIFAVIYSNTGNRFKSKK</sequence>
<dbReference type="KEGG" id="clt:CM240_2886"/>
<dbReference type="PATRIC" id="fig|1216932.3.peg.2849"/>
<dbReference type="OrthoDB" id="2082701at2"/>
<protein>
    <submittedName>
        <fullName evidence="2">Putative membrane protein</fullName>
    </submittedName>
</protein>
<dbReference type="STRING" id="1216932.CM240_2886"/>
<dbReference type="eggNOG" id="ENOG5032UZ0">
    <property type="taxonomic scope" value="Bacteria"/>
</dbReference>
<keyword evidence="1" id="KW-0472">Membrane</keyword>
<keyword evidence="3" id="KW-1185">Reference proteome</keyword>
<keyword evidence="1" id="KW-0812">Transmembrane</keyword>
<accession>W6RZW5</accession>
<dbReference type="AlphaFoldDB" id="W6RZW5"/>
<dbReference type="Pfam" id="PF12650">
    <property type="entry name" value="DUF3784"/>
    <property type="match status" value="1"/>
</dbReference>